<comment type="caution">
    <text evidence="3">The sequence shown here is derived from an EMBL/GenBank/DDBJ whole genome shotgun (WGS) entry which is preliminary data.</text>
</comment>
<dbReference type="GO" id="GO:0000271">
    <property type="term" value="P:polysaccharide biosynthetic process"/>
    <property type="evidence" value="ECO:0007669"/>
    <property type="project" value="TreeGrafter"/>
</dbReference>
<evidence type="ECO:0000256" key="2">
    <source>
        <dbReference type="PIRSR" id="PIRSR600888-3"/>
    </source>
</evidence>
<dbReference type="SUPFAM" id="SSF51182">
    <property type="entry name" value="RmlC-like cupins"/>
    <property type="match status" value="1"/>
</dbReference>
<dbReference type="AlphaFoldDB" id="A0A1F5JHU2"/>
<dbReference type="PANTHER" id="PTHR21047">
    <property type="entry name" value="DTDP-6-DEOXY-D-GLUCOSE-3,5 EPIMERASE"/>
    <property type="match status" value="1"/>
</dbReference>
<evidence type="ECO:0008006" key="5">
    <source>
        <dbReference type="Google" id="ProtNLM"/>
    </source>
</evidence>
<dbReference type="Gene3D" id="2.60.120.10">
    <property type="entry name" value="Jelly Rolls"/>
    <property type="match status" value="1"/>
</dbReference>
<dbReference type="GO" id="GO:0019305">
    <property type="term" value="P:dTDP-rhamnose biosynthetic process"/>
    <property type="evidence" value="ECO:0007669"/>
    <property type="project" value="TreeGrafter"/>
</dbReference>
<evidence type="ECO:0000313" key="4">
    <source>
        <dbReference type="Proteomes" id="UP000177555"/>
    </source>
</evidence>
<evidence type="ECO:0000313" key="3">
    <source>
        <dbReference type="EMBL" id="OGE28118.1"/>
    </source>
</evidence>
<feature type="active site" description="Proton donor" evidence="1">
    <location>
        <position position="132"/>
    </location>
</feature>
<dbReference type="CDD" id="cd00438">
    <property type="entry name" value="cupin_RmlC"/>
    <property type="match status" value="1"/>
</dbReference>
<dbReference type="Pfam" id="PF00908">
    <property type="entry name" value="dTDP_sugar_isom"/>
    <property type="match status" value="1"/>
</dbReference>
<evidence type="ECO:0000256" key="1">
    <source>
        <dbReference type="PIRSR" id="PIRSR600888-1"/>
    </source>
</evidence>
<dbReference type="InterPro" id="IPR014710">
    <property type="entry name" value="RmlC-like_jellyroll"/>
</dbReference>
<accession>A0A1F5JHU2</accession>
<organism evidence="3 4">
    <name type="scientific">Candidatus Daviesbacteria bacterium RIFCSPHIGHO2_01_FULL_40_11</name>
    <dbReference type="NCBI Taxonomy" id="1797762"/>
    <lineage>
        <taxon>Bacteria</taxon>
        <taxon>Candidatus Daviesiibacteriota</taxon>
    </lineage>
</organism>
<gene>
    <name evidence="3" type="ORF">A2867_01025</name>
</gene>
<dbReference type="InterPro" id="IPR011051">
    <property type="entry name" value="RmlC_Cupin_sf"/>
</dbReference>
<feature type="active site" description="Proton acceptor" evidence="1">
    <location>
        <position position="65"/>
    </location>
</feature>
<dbReference type="EMBL" id="MFCP01000021">
    <property type="protein sequence ID" value="OGE28118.1"/>
    <property type="molecule type" value="Genomic_DNA"/>
</dbReference>
<name>A0A1F5JHU2_9BACT</name>
<sequence>MDQKFIKTTTIAGLLILERPIFSDERGFFRELFHKDELEKIIGFKFDGIQMNHSNSVPRVIRGIHAEKWNKIIYPVSGEVFIAIVDIRPDSPTFAKVETFNVGDDNRIGLFIPNGLANSLCVTGEKSVDYIYLVDSYYDGSDTRAIAWDDPDLQINWPIENPIISERDRNNPNLRDLFPEKFK</sequence>
<dbReference type="GO" id="GO:0005829">
    <property type="term" value="C:cytosol"/>
    <property type="evidence" value="ECO:0007669"/>
    <property type="project" value="TreeGrafter"/>
</dbReference>
<proteinExistence type="predicted"/>
<feature type="site" description="Participates in a stacking interaction with the thymidine ring of dTDP-4-oxo-6-deoxyglucose" evidence="2">
    <location>
        <position position="138"/>
    </location>
</feature>
<dbReference type="Proteomes" id="UP000177555">
    <property type="component" value="Unassembled WGS sequence"/>
</dbReference>
<protein>
    <recommendedName>
        <fullName evidence="5">dTDP-4-dehydrorhamnose 3,5-epimerase</fullName>
    </recommendedName>
</protein>
<dbReference type="InterPro" id="IPR000888">
    <property type="entry name" value="RmlC-like"/>
</dbReference>
<reference evidence="3 4" key="1">
    <citation type="journal article" date="2016" name="Nat. Commun.">
        <title>Thousands of microbial genomes shed light on interconnected biogeochemical processes in an aquifer system.</title>
        <authorList>
            <person name="Anantharaman K."/>
            <person name="Brown C.T."/>
            <person name="Hug L.A."/>
            <person name="Sharon I."/>
            <person name="Castelle C.J."/>
            <person name="Probst A.J."/>
            <person name="Thomas B.C."/>
            <person name="Singh A."/>
            <person name="Wilkins M.J."/>
            <person name="Karaoz U."/>
            <person name="Brodie E.L."/>
            <person name="Williams K.H."/>
            <person name="Hubbard S.S."/>
            <person name="Banfield J.F."/>
        </authorList>
    </citation>
    <scope>NUCLEOTIDE SEQUENCE [LARGE SCALE GENOMIC DNA]</scope>
</reference>
<dbReference type="GO" id="GO:0008830">
    <property type="term" value="F:dTDP-4-dehydrorhamnose 3,5-epimerase activity"/>
    <property type="evidence" value="ECO:0007669"/>
    <property type="project" value="InterPro"/>
</dbReference>
<dbReference type="PANTHER" id="PTHR21047:SF2">
    <property type="entry name" value="THYMIDINE DIPHOSPHO-4-KETO-RHAMNOSE 3,5-EPIMERASE"/>
    <property type="match status" value="1"/>
</dbReference>